<keyword evidence="2" id="KW-0812">Transmembrane</keyword>
<keyword evidence="2" id="KW-1133">Transmembrane helix</keyword>
<dbReference type="Gene3D" id="1.25.40.590">
    <property type="entry name" value="Type IV / VI secretion system, DotU"/>
    <property type="match status" value="1"/>
</dbReference>
<feature type="transmembrane region" description="Helical" evidence="2">
    <location>
        <begin position="184"/>
        <end position="207"/>
    </location>
</feature>
<dbReference type="PANTHER" id="PTHR38033">
    <property type="entry name" value="MEMBRANE PROTEIN-RELATED"/>
    <property type="match status" value="1"/>
</dbReference>
<keyword evidence="5" id="KW-1185">Reference proteome</keyword>
<dbReference type="KEGG" id="gbn:GEOBRER4_11550"/>
<evidence type="ECO:0000313" key="5">
    <source>
        <dbReference type="Proteomes" id="UP000515472"/>
    </source>
</evidence>
<dbReference type="PANTHER" id="PTHR38033:SF1">
    <property type="entry name" value="DOTU FAMILY TYPE IV_VI SECRETION SYSTEM PROTEIN"/>
    <property type="match status" value="1"/>
</dbReference>
<protein>
    <submittedName>
        <fullName evidence="4">T6SS outer membrane component TssL</fullName>
    </submittedName>
</protein>
<accession>A0A6S6M4X5</accession>
<dbReference type="NCBIfam" id="TIGR03349">
    <property type="entry name" value="IV_VI_DotU"/>
    <property type="match status" value="1"/>
</dbReference>
<dbReference type="RefSeq" id="WP_185244619.1">
    <property type="nucleotide sequence ID" value="NZ_AP023213.1"/>
</dbReference>
<dbReference type="InterPro" id="IPR038522">
    <property type="entry name" value="T4/T6SS_DotU_sf"/>
</dbReference>
<dbReference type="Proteomes" id="UP000515472">
    <property type="component" value="Chromosome"/>
</dbReference>
<evidence type="ECO:0000256" key="1">
    <source>
        <dbReference type="SAM" id="MobiDB-lite"/>
    </source>
</evidence>
<proteinExistence type="predicted"/>
<dbReference type="InterPro" id="IPR017732">
    <property type="entry name" value="T4/T6SS_DotU"/>
</dbReference>
<dbReference type="Pfam" id="PF09850">
    <property type="entry name" value="DotU"/>
    <property type="match status" value="1"/>
</dbReference>
<name>A0A6S6M4X5_9BACT</name>
<keyword evidence="2" id="KW-0472">Membrane</keyword>
<feature type="region of interest" description="Disordered" evidence="1">
    <location>
        <begin position="162"/>
        <end position="181"/>
    </location>
</feature>
<evidence type="ECO:0000259" key="3">
    <source>
        <dbReference type="Pfam" id="PF09850"/>
    </source>
</evidence>
<dbReference type="EMBL" id="AP023213">
    <property type="protein sequence ID" value="BCG46405.1"/>
    <property type="molecule type" value="Genomic_DNA"/>
</dbReference>
<feature type="domain" description="Type IV / VI secretion system DotU" evidence="3">
    <location>
        <begin position="3"/>
        <end position="209"/>
    </location>
</feature>
<organism evidence="4 5">
    <name type="scientific">Citrifermentans bremense</name>
    <dbReference type="NCBI Taxonomy" id="60035"/>
    <lineage>
        <taxon>Bacteria</taxon>
        <taxon>Pseudomonadati</taxon>
        <taxon>Thermodesulfobacteriota</taxon>
        <taxon>Desulfuromonadia</taxon>
        <taxon>Geobacterales</taxon>
        <taxon>Geobacteraceae</taxon>
        <taxon>Citrifermentans</taxon>
    </lineage>
</organism>
<sequence length="219" mass="24477">MRLIDSFMPLVAYVVDFRAACSDTPQSYRQVKADIAQLLLQSEQGCGRQAAQGEDYDLARFAVCAWVDETLLASDWQEKQLWQREQLQRLYYRTTEAGVELFERLQALGARCEVREVYYLCLALGFKGRYIGPGDDARLEHLKQENLKLLLGTPSGVPSLEQRELFPGATPPSRAASPGKTPTGVAPVTAMLIAAPVILFAVLFLIYRHLLNGLVLPYL</sequence>
<reference evidence="4 5" key="1">
    <citation type="submission" date="2020-06" db="EMBL/GenBank/DDBJ databases">
        <title>Interaction of electrochemicaly active bacteria, Geobacter bremensis R4 on different carbon anode.</title>
        <authorList>
            <person name="Meng L."/>
            <person name="Yoshida N."/>
        </authorList>
    </citation>
    <scope>NUCLEOTIDE SEQUENCE [LARGE SCALE GENOMIC DNA]</scope>
    <source>
        <strain evidence="4 5">R4</strain>
    </source>
</reference>
<gene>
    <name evidence="4" type="ORF">GEOBRER4_n1201</name>
</gene>
<dbReference type="AlphaFoldDB" id="A0A6S6M4X5"/>
<evidence type="ECO:0000256" key="2">
    <source>
        <dbReference type="SAM" id="Phobius"/>
    </source>
</evidence>
<evidence type="ECO:0000313" key="4">
    <source>
        <dbReference type="EMBL" id="BCG46405.1"/>
    </source>
</evidence>